<dbReference type="InParanoid" id="A0A024GEP6"/>
<evidence type="ECO:0000313" key="2">
    <source>
        <dbReference type="Proteomes" id="UP000053237"/>
    </source>
</evidence>
<accession>A0A024GEP6</accession>
<sequence>MTREDADILISRAGGSGEHEITLFSPPNLKILFQFYRARFVAFRWDAANDQPTLHIMSAEGANALRVSYHFDDPKDFSSTEIGPLSLFIERNDIKSQSEAVYFDCTNVHSSFPEWAYDSLNKAFSEKVGSTQSIDCDQVTLLNLPTFTFHYEEKLGHWCCTCQDSRNRVPIVKSEKVPDWLLSIFVVESNR</sequence>
<name>A0A024GEP6_9STRA</name>
<gene>
    <name evidence="1" type="ORF">BN9_056310</name>
</gene>
<organism evidence="1 2">
    <name type="scientific">Albugo candida</name>
    <dbReference type="NCBI Taxonomy" id="65357"/>
    <lineage>
        <taxon>Eukaryota</taxon>
        <taxon>Sar</taxon>
        <taxon>Stramenopiles</taxon>
        <taxon>Oomycota</taxon>
        <taxon>Peronosporomycetes</taxon>
        <taxon>Albuginales</taxon>
        <taxon>Albuginaceae</taxon>
        <taxon>Albugo</taxon>
    </lineage>
</organism>
<reference evidence="1 2" key="1">
    <citation type="submission" date="2012-05" db="EMBL/GenBank/DDBJ databases">
        <title>Recombination and specialization in a pathogen metapopulation.</title>
        <authorList>
            <person name="Gardiner A."/>
            <person name="Kemen E."/>
            <person name="Schultz-Larsen T."/>
            <person name="MacLean D."/>
            <person name="Van Oosterhout C."/>
            <person name="Jones J.D.G."/>
        </authorList>
    </citation>
    <scope>NUCLEOTIDE SEQUENCE [LARGE SCALE GENOMIC DNA]</scope>
    <source>
        <strain evidence="1 2">Ac Nc2</strain>
    </source>
</reference>
<comment type="caution">
    <text evidence="1">The sequence shown here is derived from an EMBL/GenBank/DDBJ whole genome shotgun (WGS) entry which is preliminary data.</text>
</comment>
<dbReference type="AlphaFoldDB" id="A0A024GEP6"/>
<keyword evidence="2" id="KW-1185">Reference proteome</keyword>
<evidence type="ECO:0000313" key="1">
    <source>
        <dbReference type="EMBL" id="CCI44807.1"/>
    </source>
</evidence>
<dbReference type="Proteomes" id="UP000053237">
    <property type="component" value="Unassembled WGS sequence"/>
</dbReference>
<dbReference type="EMBL" id="CAIX01000080">
    <property type="protein sequence ID" value="CCI44807.1"/>
    <property type="molecule type" value="Genomic_DNA"/>
</dbReference>
<protein>
    <submittedName>
        <fullName evidence="1">Uncharacterized protein</fullName>
    </submittedName>
</protein>
<proteinExistence type="predicted"/>